<dbReference type="InterPro" id="IPR052259">
    <property type="entry name" value="Nucleoredoxin-like"/>
</dbReference>
<name>A0A7S1EBY5_HEMAN</name>
<evidence type="ECO:0000313" key="9">
    <source>
        <dbReference type="EMBL" id="CAD8971629.1"/>
    </source>
</evidence>
<dbReference type="InterPro" id="IPR012336">
    <property type="entry name" value="Thioredoxin-like_fold"/>
</dbReference>
<evidence type="ECO:0000256" key="1">
    <source>
        <dbReference type="ARBA" id="ARBA00012612"/>
    </source>
</evidence>
<sequence>MKKNLSPGADGYYFRVRPSTGGVSSGASERVAPAVLAQGIASVLGGPAATLVRSGGGELVASSLAGKVVAFYCSASWCPPCKQFTPQLAAFYNRARAAGRPFEVVFVSCDRDQTSMDSYLGHMPWPAIPYGSPAREAALATLKVQGIPQLTVFGRDGKVVEQSAVQSVFAPNSLDRWEAGRPAGA</sequence>
<dbReference type="EMBL" id="HBFX01037620">
    <property type="protein sequence ID" value="CAD8971629.1"/>
    <property type="molecule type" value="Transcribed_RNA"/>
</dbReference>
<protein>
    <recommendedName>
        <fullName evidence="1">protein-disulfide reductase</fullName>
        <ecNumber evidence="1">1.8.1.8</ecNumber>
    </recommendedName>
</protein>
<dbReference type="PANTHER" id="PTHR13871">
    <property type="entry name" value="THIOREDOXIN"/>
    <property type="match status" value="1"/>
</dbReference>
<evidence type="ECO:0000256" key="4">
    <source>
        <dbReference type="ARBA" id="ARBA00023027"/>
    </source>
</evidence>
<dbReference type="Gene3D" id="3.40.30.10">
    <property type="entry name" value="Glutaredoxin"/>
    <property type="match status" value="1"/>
</dbReference>
<accession>A0A7S1EBY5</accession>
<keyword evidence="4" id="KW-0520">NAD</keyword>
<dbReference type="AlphaFoldDB" id="A0A7S1EBY5"/>
<reference evidence="9" key="1">
    <citation type="submission" date="2021-01" db="EMBL/GenBank/DDBJ databases">
        <authorList>
            <person name="Corre E."/>
            <person name="Pelletier E."/>
            <person name="Niang G."/>
            <person name="Scheremetjew M."/>
            <person name="Finn R."/>
            <person name="Kale V."/>
            <person name="Holt S."/>
            <person name="Cochrane G."/>
            <person name="Meng A."/>
            <person name="Brown T."/>
            <person name="Cohen L."/>
        </authorList>
    </citation>
    <scope>NUCLEOTIDE SEQUENCE</scope>
    <source>
        <strain evidence="9">CCMP644</strain>
    </source>
</reference>
<organism evidence="9">
    <name type="scientific">Hemiselmis andersenii</name>
    <name type="common">Cryptophyte alga</name>
    <dbReference type="NCBI Taxonomy" id="464988"/>
    <lineage>
        <taxon>Eukaryota</taxon>
        <taxon>Cryptophyceae</taxon>
        <taxon>Cryptomonadales</taxon>
        <taxon>Hemiselmidaceae</taxon>
        <taxon>Hemiselmis</taxon>
    </lineage>
</organism>
<evidence type="ECO:0000256" key="7">
    <source>
        <dbReference type="ARBA" id="ARBA00047804"/>
    </source>
</evidence>
<dbReference type="GO" id="GO:0047134">
    <property type="term" value="F:protein-disulfide reductase [NAD(P)H] activity"/>
    <property type="evidence" value="ECO:0007669"/>
    <property type="project" value="UniProtKB-EC"/>
</dbReference>
<dbReference type="InterPro" id="IPR013766">
    <property type="entry name" value="Thioredoxin_domain"/>
</dbReference>
<evidence type="ECO:0000256" key="2">
    <source>
        <dbReference type="ARBA" id="ARBA00022737"/>
    </source>
</evidence>
<feature type="domain" description="Thioredoxin" evidence="8">
    <location>
        <begin position="40"/>
        <end position="185"/>
    </location>
</feature>
<evidence type="ECO:0000256" key="5">
    <source>
        <dbReference type="ARBA" id="ARBA00025782"/>
    </source>
</evidence>
<dbReference type="Pfam" id="PF13905">
    <property type="entry name" value="Thioredoxin_8"/>
    <property type="match status" value="1"/>
</dbReference>
<comment type="catalytic activity">
    <reaction evidence="7">
        <text>[protein]-dithiol + NADP(+) = [protein]-disulfide + NADPH + H(+)</text>
        <dbReference type="Rhea" id="RHEA:18753"/>
        <dbReference type="Rhea" id="RHEA-COMP:10593"/>
        <dbReference type="Rhea" id="RHEA-COMP:10594"/>
        <dbReference type="ChEBI" id="CHEBI:15378"/>
        <dbReference type="ChEBI" id="CHEBI:29950"/>
        <dbReference type="ChEBI" id="CHEBI:50058"/>
        <dbReference type="ChEBI" id="CHEBI:57783"/>
        <dbReference type="ChEBI" id="CHEBI:58349"/>
        <dbReference type="EC" id="1.8.1.8"/>
    </reaction>
</comment>
<evidence type="ECO:0000256" key="6">
    <source>
        <dbReference type="ARBA" id="ARBA00047388"/>
    </source>
</evidence>
<comment type="similarity">
    <text evidence="5">Belongs to the nucleoredoxin family.</text>
</comment>
<dbReference type="EC" id="1.8.1.8" evidence="1"/>
<dbReference type="SUPFAM" id="SSF52833">
    <property type="entry name" value="Thioredoxin-like"/>
    <property type="match status" value="1"/>
</dbReference>
<proteinExistence type="inferred from homology"/>
<dbReference type="PANTHER" id="PTHR13871:SF96">
    <property type="entry name" value="THIOREDOXIN DOMAIN-CONTAINING PROTEIN"/>
    <property type="match status" value="1"/>
</dbReference>
<keyword evidence="3" id="KW-0560">Oxidoreductase</keyword>
<comment type="catalytic activity">
    <reaction evidence="6">
        <text>[protein]-dithiol + NAD(+) = [protein]-disulfide + NADH + H(+)</text>
        <dbReference type="Rhea" id="RHEA:18749"/>
        <dbReference type="Rhea" id="RHEA-COMP:10593"/>
        <dbReference type="Rhea" id="RHEA-COMP:10594"/>
        <dbReference type="ChEBI" id="CHEBI:15378"/>
        <dbReference type="ChEBI" id="CHEBI:29950"/>
        <dbReference type="ChEBI" id="CHEBI:50058"/>
        <dbReference type="ChEBI" id="CHEBI:57540"/>
        <dbReference type="ChEBI" id="CHEBI:57945"/>
        <dbReference type="EC" id="1.8.1.8"/>
    </reaction>
</comment>
<evidence type="ECO:0000256" key="3">
    <source>
        <dbReference type="ARBA" id="ARBA00023002"/>
    </source>
</evidence>
<dbReference type="InterPro" id="IPR036249">
    <property type="entry name" value="Thioredoxin-like_sf"/>
</dbReference>
<gene>
    <name evidence="9" type="ORF">HAND00432_LOCUS22630</name>
</gene>
<evidence type="ECO:0000259" key="8">
    <source>
        <dbReference type="PROSITE" id="PS51352"/>
    </source>
</evidence>
<dbReference type="PROSITE" id="PS51352">
    <property type="entry name" value="THIOREDOXIN_2"/>
    <property type="match status" value="1"/>
</dbReference>
<keyword evidence="2" id="KW-0677">Repeat</keyword>